<sequence>MELNPLANLLSTSLPQKAASNSLLGREGDPAASSSPLCSSSGSSSSPPSSSHSSLSSSVSSSAEKLRSNTVFRQLAAYLLEQQRRSSDGNPSSSSPLSSSSSPPSSSSPSSSSPFSSSPFSSSPFSSSSSSSSSALRGKHGEKRDIDAYWEPTLCGGFSGENPKREDSTEDAAQSRVCHRQFGDDDDGVRVVLGDTAAEKRELGEREEKKNQQLRPSCSASATKVKLRPTLQPESAAAQAGGDAEEMRADEEEAEDEEDALDRELRQRLEKELEEGGDFYDSSADEEDEKWVAKHLRVGDRTTDAILCCPGCFTPVCYQCQRHEKFLFQYRAVSACNVVVDSAFVSPSNRVPAERPDARASSSPRPASRDGACEAGGDGGETAEEGKGDKADKADRERREIEGEREKGQELSFVNHLREMVQDRSWERGGNKRGSTQKTDRKRGEEEEIFCEGLEGQSAHAVKCATCSATVALLDEAETFHFFHVLPGEA</sequence>
<dbReference type="EMBL" id="AAYL02000135">
    <property type="protein sequence ID" value="ESS32388.1"/>
    <property type="molecule type" value="Genomic_DNA"/>
</dbReference>
<reference evidence="3" key="1">
    <citation type="submission" date="2007-03" db="EMBL/GenBank/DDBJ databases">
        <authorList>
            <person name="Paulsen I."/>
        </authorList>
    </citation>
    <scope>NUCLEOTIDE SEQUENCE</scope>
    <source>
        <strain evidence="3">VEG</strain>
    </source>
</reference>
<dbReference type="STRING" id="432359.V4ZAR9"/>
<evidence type="ECO:0000313" key="3">
    <source>
        <dbReference type="EMBL" id="ESS32388.1"/>
    </source>
</evidence>
<feature type="region of interest" description="Disordered" evidence="1">
    <location>
        <begin position="422"/>
        <end position="444"/>
    </location>
</feature>
<feature type="compositionally biased region" description="Low complexity" evidence="1">
    <location>
        <begin position="33"/>
        <end position="62"/>
    </location>
</feature>
<dbReference type="GO" id="GO:0005634">
    <property type="term" value="C:nucleus"/>
    <property type="evidence" value="ECO:0007669"/>
    <property type="project" value="TreeGrafter"/>
</dbReference>
<reference evidence="4" key="2">
    <citation type="submission" date="2008-03" db="EMBL/GenBank/DDBJ databases">
        <title>Annotation of Toxoplasma gondii VEG.</title>
        <authorList>
            <person name="Lorenzi H."/>
            <person name="Inman J."/>
            <person name="Amedeo P."/>
            <person name="Brunk B."/>
            <person name="Roos D."/>
            <person name="Caler E."/>
        </authorList>
    </citation>
    <scope>NUCLEOTIDE SEQUENCE [LARGE SCALE GENOMIC DNA]</scope>
    <source>
        <strain evidence="4">ATCC 50861 / VEG</strain>
    </source>
</reference>
<feature type="region of interest" description="Disordered" evidence="1">
    <location>
        <begin position="81"/>
        <end position="261"/>
    </location>
</feature>
<gene>
    <name evidence="2" type="ORF">BN1205_064080</name>
    <name evidence="3" type="ORF">TGVEG_223630</name>
</gene>
<dbReference type="OMA" id="IFCEGLE"/>
<accession>A0A0F7V7I2</accession>
<feature type="compositionally biased region" description="Basic and acidic residues" evidence="1">
    <location>
        <begin position="197"/>
        <end position="211"/>
    </location>
</feature>
<dbReference type="PANTHER" id="PTHR15967:SF0">
    <property type="entry name" value="E2F-ASSOCIATED PHOSPHOPROTEIN"/>
    <property type="match status" value="1"/>
</dbReference>
<feature type="region of interest" description="Disordered" evidence="1">
    <location>
        <begin position="20"/>
        <end position="66"/>
    </location>
</feature>
<dbReference type="EMBL" id="LN714500">
    <property type="protein sequence ID" value="CEL76736.1"/>
    <property type="molecule type" value="Genomic_DNA"/>
</dbReference>
<feature type="compositionally biased region" description="Acidic residues" evidence="1">
    <location>
        <begin position="248"/>
        <end position="261"/>
    </location>
</feature>
<dbReference type="PaxDb" id="5811-TGME49_023630"/>
<keyword evidence="4" id="KW-1185">Reference proteome</keyword>
<dbReference type="AlphaFoldDB" id="V4ZAR9"/>
<feature type="region of interest" description="Disordered" evidence="1">
    <location>
        <begin position="348"/>
        <end position="410"/>
    </location>
</feature>
<accession>V4ZAR9</accession>
<evidence type="ECO:0000313" key="4">
    <source>
        <dbReference type="Proteomes" id="UP000002226"/>
    </source>
</evidence>
<proteinExistence type="predicted"/>
<dbReference type="Proteomes" id="UP000002226">
    <property type="component" value="Unassembled WGS sequence"/>
</dbReference>
<dbReference type="VEuPathDB" id="ToxoDB:TGVEG_223630"/>
<dbReference type="eggNOG" id="KOG3395">
    <property type="taxonomic scope" value="Eukaryota"/>
</dbReference>
<dbReference type="OrthoDB" id="333352at2759"/>
<reference evidence="3" key="3">
    <citation type="submission" date="2013-08" db="EMBL/GenBank/DDBJ databases">
        <authorList>
            <person name="Sibley D."/>
            <person name="Venepally P."/>
            <person name="Karamycheva S."/>
            <person name="Hadjithomas M."/>
            <person name="Khan A."/>
            <person name="Brunk B."/>
            <person name="Roos D."/>
            <person name="Caler E."/>
            <person name="Lorenzi H."/>
        </authorList>
    </citation>
    <scope>NUCLEOTIDE SEQUENCE</scope>
    <source>
        <strain evidence="3">VEG</strain>
    </source>
</reference>
<organism evidence="3 4">
    <name type="scientific">Toxoplasma gondii (strain ATCC 50861 / VEG)</name>
    <dbReference type="NCBI Taxonomy" id="432359"/>
    <lineage>
        <taxon>Eukaryota</taxon>
        <taxon>Sar</taxon>
        <taxon>Alveolata</taxon>
        <taxon>Apicomplexa</taxon>
        <taxon>Conoidasida</taxon>
        <taxon>Coccidia</taxon>
        <taxon>Eucoccidiorida</taxon>
        <taxon>Eimeriorina</taxon>
        <taxon>Sarcocystidae</taxon>
        <taxon>Toxoplasma</taxon>
    </lineage>
</organism>
<name>V4ZAR9_TOXGV</name>
<feature type="compositionally biased region" description="Basic and acidic residues" evidence="1">
    <location>
        <begin position="384"/>
        <end position="409"/>
    </location>
</feature>
<dbReference type="PANTHER" id="PTHR15967">
    <property type="entry name" value="E2F-ASSOCIATED PHOSPHOPROTEIN"/>
    <property type="match status" value="1"/>
</dbReference>
<protein>
    <submittedName>
        <fullName evidence="2 3">E2F-associated phosphoprotein</fullName>
    </submittedName>
</protein>
<evidence type="ECO:0000256" key="1">
    <source>
        <dbReference type="SAM" id="MobiDB-lite"/>
    </source>
</evidence>
<reference evidence="2" key="4">
    <citation type="journal article" date="2015" name="PLoS ONE">
        <title>Comprehensive Evaluation of Toxoplasma gondii VEG and Neospora caninum LIV Genomes with Tachyzoite Stage Transcriptome and Proteome Defines Novel Transcript Features.</title>
        <authorList>
            <person name="Ramaprasad A."/>
            <person name="Mourier T."/>
            <person name="Naeem R."/>
            <person name="Malas T.B."/>
            <person name="Moussa E."/>
            <person name="Panigrahi A."/>
            <person name="Vermont S.J."/>
            <person name="Otto T.D."/>
            <person name="Wastling J."/>
            <person name="Pain A."/>
        </authorList>
    </citation>
    <scope>NUCLEOTIDE SEQUENCE</scope>
    <source>
        <strain evidence="2">VEG</strain>
    </source>
</reference>
<dbReference type="Pfam" id="PF10238">
    <property type="entry name" value="Eapp_C"/>
    <property type="match status" value="1"/>
</dbReference>
<evidence type="ECO:0000313" key="2">
    <source>
        <dbReference type="EMBL" id="CEL76736.1"/>
    </source>
</evidence>
<dbReference type="InterPro" id="IPR019370">
    <property type="entry name" value="E2F-assoc_phosphoprotein"/>
</dbReference>
<feature type="compositionally biased region" description="Low complexity" evidence="1">
    <location>
        <begin position="91"/>
        <end position="134"/>
    </location>
</feature>
<feature type="compositionally biased region" description="Polar residues" evidence="1">
    <location>
        <begin position="213"/>
        <end position="222"/>
    </location>
</feature>